<dbReference type="PANTHER" id="PTHR34360">
    <property type="entry name" value="OS08G0519400 PROTEIN"/>
    <property type="match status" value="1"/>
</dbReference>
<feature type="region of interest" description="Disordered" evidence="1">
    <location>
        <begin position="84"/>
        <end position="116"/>
    </location>
</feature>
<dbReference type="PANTHER" id="PTHR34360:SF1">
    <property type="entry name" value="OS08G0519400 PROTEIN"/>
    <property type="match status" value="1"/>
</dbReference>
<feature type="compositionally biased region" description="Basic and acidic residues" evidence="1">
    <location>
        <begin position="388"/>
        <end position="416"/>
    </location>
</feature>
<keyword evidence="3" id="KW-1185">Reference proteome</keyword>
<dbReference type="Proteomes" id="UP000311382">
    <property type="component" value="Unassembled WGS sequence"/>
</dbReference>
<reference evidence="2 3" key="1">
    <citation type="submission" date="2019-03" db="EMBL/GenBank/DDBJ databases">
        <title>Rhodosporidium diobovatum UCD-FST 08-225 genome sequencing, assembly, and annotation.</title>
        <authorList>
            <person name="Fakankun I.U."/>
            <person name="Fristensky B."/>
            <person name="Levin D.B."/>
        </authorList>
    </citation>
    <scope>NUCLEOTIDE SEQUENCE [LARGE SCALE GENOMIC DNA]</scope>
    <source>
        <strain evidence="2 3">UCD-FST 08-225</strain>
    </source>
</reference>
<organism evidence="2 3">
    <name type="scientific">Rhodotorula diobovata</name>
    <dbReference type="NCBI Taxonomy" id="5288"/>
    <lineage>
        <taxon>Eukaryota</taxon>
        <taxon>Fungi</taxon>
        <taxon>Dikarya</taxon>
        <taxon>Basidiomycota</taxon>
        <taxon>Pucciniomycotina</taxon>
        <taxon>Microbotryomycetes</taxon>
        <taxon>Sporidiobolales</taxon>
        <taxon>Sporidiobolaceae</taxon>
        <taxon>Rhodotorula</taxon>
    </lineage>
</organism>
<feature type="region of interest" description="Disordered" evidence="1">
    <location>
        <begin position="386"/>
        <end position="442"/>
    </location>
</feature>
<evidence type="ECO:0000313" key="2">
    <source>
        <dbReference type="EMBL" id="TNY20287.1"/>
    </source>
</evidence>
<protein>
    <submittedName>
        <fullName evidence="2">Uncharacterized protein</fullName>
    </submittedName>
</protein>
<accession>A0A5C5FTQ8</accession>
<dbReference type="OrthoDB" id="10435727at2759"/>
<evidence type="ECO:0000313" key="3">
    <source>
        <dbReference type="Proteomes" id="UP000311382"/>
    </source>
</evidence>
<feature type="region of interest" description="Disordered" evidence="1">
    <location>
        <begin position="134"/>
        <end position="153"/>
    </location>
</feature>
<name>A0A5C5FTQ8_9BASI</name>
<evidence type="ECO:0000256" key="1">
    <source>
        <dbReference type="SAM" id="MobiDB-lite"/>
    </source>
</evidence>
<dbReference type="AlphaFoldDB" id="A0A5C5FTQ8"/>
<feature type="compositionally biased region" description="Polar residues" evidence="1">
    <location>
        <begin position="144"/>
        <end position="153"/>
    </location>
</feature>
<proteinExistence type="predicted"/>
<gene>
    <name evidence="2" type="ORF">DMC30DRAFT_263635</name>
</gene>
<dbReference type="STRING" id="5288.A0A5C5FTQ8"/>
<sequence>MSSKSELRARKDKAALIQSGRLMERRFDREQQEYQAEIAELQAKLEEAQREATMAKGGGGAMKELQKELADLRLSLAEAEAALVASQGERDAATKERDDVLTGRPGASQAVLRKETERAKELESQIKQLQDKLAQAEKRALEASTGTGSNNEQVAALEKKMQETERRCADMQKDAVKAVEGLADLKVKLVELEELKTRETQRRTRQLKHAEERAERMREELITVWEASNRQHFSEAGKNKFVNKALDLEKDLQAAQKRIVQLEDKGLEGKVVATERIAKRFFELLEFFRISEDDAAKLVKDGVSWPAAGAGPQNLKELMQEPKPAPPPLSAKEQNQVKKLEATIRSHEGKITELEKAVKSKSDEIITLEADRQRLEDEVAKQKSKMLLAERDAQERNDELIQVKGRKDKEATDSRRSATRPRRAWRASSNARTAPRRSTRRR</sequence>
<dbReference type="EMBL" id="SOZI01000071">
    <property type="protein sequence ID" value="TNY20287.1"/>
    <property type="molecule type" value="Genomic_DNA"/>
</dbReference>
<feature type="compositionally biased region" description="Basic and acidic residues" evidence="1">
    <location>
        <begin position="88"/>
        <end position="101"/>
    </location>
</feature>
<comment type="caution">
    <text evidence="2">The sequence shown here is derived from an EMBL/GenBank/DDBJ whole genome shotgun (WGS) entry which is preliminary data.</text>
</comment>